<dbReference type="EMBL" id="CP018047">
    <property type="protein sequence ID" value="AQU70487.1"/>
    <property type="molecule type" value="Genomic_DNA"/>
</dbReference>
<feature type="domain" description="DUF1990" evidence="1">
    <location>
        <begin position="5"/>
        <end position="156"/>
    </location>
</feature>
<dbReference type="PIRSF" id="PIRSF010260">
    <property type="entry name" value="UCP010260"/>
    <property type="match status" value="1"/>
</dbReference>
<accession>A0A1U9R224</accession>
<protein>
    <recommendedName>
        <fullName evidence="1">DUF1990 domain-containing protein</fullName>
    </recommendedName>
</protein>
<dbReference type="OrthoDB" id="120660at2"/>
<proteinExistence type="predicted"/>
<dbReference type="AlphaFoldDB" id="A0A1U9R224"/>
<sequence>MRNLTYDDVGITAKGGPVPPGFHKLQLRTPLGLDTYDRAAEALFTWKMHRATPFIRVPGHTPRAAPGVQVSLRAGPLTAPCEVVWTVNETHRTGFAYGTLTGHPECGEEAFVLERRPDDTTDFVIIAISRSSAWYATALGPAGRLLQRAVALQYAKSLKNLARSR</sequence>
<evidence type="ECO:0000313" key="3">
    <source>
        <dbReference type="Proteomes" id="UP000189677"/>
    </source>
</evidence>
<dbReference type="Pfam" id="PF09348">
    <property type="entry name" value="DUF1990"/>
    <property type="match status" value="1"/>
</dbReference>
<reference evidence="2 3" key="1">
    <citation type="submission" date="2016-11" db="EMBL/GenBank/DDBJ databases">
        <title>Complete genome sequence of Streptomyces niveus SCSIO 3406.</title>
        <authorList>
            <person name="Zhu Q."/>
            <person name="Cheng W."/>
            <person name="Song Y."/>
            <person name="Li Q."/>
            <person name="Ju J."/>
        </authorList>
    </citation>
    <scope>NUCLEOTIDE SEQUENCE [LARGE SCALE GENOMIC DNA]</scope>
    <source>
        <strain evidence="2 3">SCSIO 3406</strain>
    </source>
</reference>
<organism evidence="2 3">
    <name type="scientific">Streptomyces niveus</name>
    <name type="common">Streptomyces spheroides</name>
    <dbReference type="NCBI Taxonomy" id="193462"/>
    <lineage>
        <taxon>Bacteria</taxon>
        <taxon>Bacillati</taxon>
        <taxon>Actinomycetota</taxon>
        <taxon>Actinomycetes</taxon>
        <taxon>Kitasatosporales</taxon>
        <taxon>Streptomycetaceae</taxon>
        <taxon>Streptomyces</taxon>
    </lineage>
</organism>
<evidence type="ECO:0000313" key="2">
    <source>
        <dbReference type="EMBL" id="AQU70487.1"/>
    </source>
</evidence>
<dbReference type="KEGG" id="snw:BBN63_34325"/>
<dbReference type="PANTHER" id="PTHR34202">
    <property type="entry name" value="UPF0548 PROTEIN"/>
    <property type="match status" value="1"/>
</dbReference>
<evidence type="ECO:0000259" key="1">
    <source>
        <dbReference type="Pfam" id="PF09348"/>
    </source>
</evidence>
<dbReference type="PANTHER" id="PTHR34202:SF1">
    <property type="entry name" value="UPF0548 PROTEIN"/>
    <property type="match status" value="1"/>
</dbReference>
<name>A0A1U9R224_STRNV</name>
<gene>
    <name evidence="2" type="ORF">BBN63_34325</name>
</gene>
<dbReference type="Proteomes" id="UP000189677">
    <property type="component" value="Chromosome"/>
</dbReference>
<dbReference type="InterPro" id="IPR018960">
    <property type="entry name" value="DUF1990"/>
</dbReference>
<dbReference type="RefSeq" id="WP_078079185.1">
    <property type="nucleotide sequence ID" value="NZ_CP018047.1"/>
</dbReference>
<dbReference type="InterPro" id="IPR014457">
    <property type="entry name" value="UCP010260"/>
</dbReference>
<keyword evidence="3" id="KW-1185">Reference proteome</keyword>